<dbReference type="EMBL" id="MW794308">
    <property type="protein sequence ID" value="QYB20395.1"/>
    <property type="molecule type" value="Genomic_DNA"/>
</dbReference>
<dbReference type="SUPFAM" id="SSF55608">
    <property type="entry name" value="Homing endonucleases"/>
    <property type="match status" value="1"/>
</dbReference>
<proteinExistence type="predicted"/>
<gene>
    <name evidence="1" type="primary">HE</name>
</gene>
<sequence length="62" mass="7080">MLRDTLYKQKHLDFKLFKLALSCIKNKEHLTPEGLKKVIAIKASMNKGLAFTWKISCTGSKI</sequence>
<dbReference type="Gene3D" id="3.10.28.10">
    <property type="entry name" value="Homing endonucleases"/>
    <property type="match status" value="1"/>
</dbReference>
<dbReference type="EMBL" id="MW794302">
    <property type="protein sequence ID" value="QYB19897.1"/>
    <property type="molecule type" value="Genomic_DNA"/>
</dbReference>
<dbReference type="GO" id="GO:0004519">
    <property type="term" value="F:endonuclease activity"/>
    <property type="evidence" value="ECO:0007669"/>
    <property type="project" value="UniProtKB-KW"/>
</dbReference>
<accession>A0A8F8X9A3</accession>
<keyword evidence="1" id="KW-0496">Mitochondrion</keyword>
<keyword evidence="1" id="KW-0378">Hydrolase</keyword>
<dbReference type="AlphaFoldDB" id="A0A8F8X9A3"/>
<keyword evidence="1" id="KW-0255">Endonuclease</keyword>
<name>A0A8F8X9A3_MONLA</name>
<dbReference type="EMBL" id="MW794307">
    <property type="protein sequence ID" value="QYB20310.1"/>
    <property type="molecule type" value="Genomic_DNA"/>
</dbReference>
<dbReference type="EMBL" id="MW794306">
    <property type="protein sequence ID" value="QYB20225.1"/>
    <property type="molecule type" value="Genomic_DNA"/>
</dbReference>
<dbReference type="EMBL" id="MW794304">
    <property type="protein sequence ID" value="QYB20062.1"/>
    <property type="molecule type" value="Genomic_DNA"/>
</dbReference>
<protein>
    <submittedName>
        <fullName evidence="1">LAGLIDADG endonuclease</fullName>
    </submittedName>
</protein>
<dbReference type="EMBL" id="MW794303">
    <property type="protein sequence ID" value="QYB19982.1"/>
    <property type="molecule type" value="Genomic_DNA"/>
</dbReference>
<geneLocation type="mitochondrion" evidence="1"/>
<reference evidence="1" key="1">
    <citation type="journal article" date="2021" name="Front. Microbiol.">
        <title>Pan-Mitogenomics Approach Discovers Diversity and Dynamism in the Prominent Brown Rot Fungal Pathogens.</title>
        <authorList>
            <person name="Yildiz G."/>
            <person name="Ozkilinc H."/>
        </authorList>
    </citation>
    <scope>NUCLEOTIDE SEQUENCE</scope>
</reference>
<organism evidence="1">
    <name type="scientific">Monilinia laxa</name>
    <name type="common">Brown rot fungus</name>
    <name type="synonym">Sclerotinia laxa</name>
    <dbReference type="NCBI Taxonomy" id="61186"/>
    <lineage>
        <taxon>Eukaryota</taxon>
        <taxon>Fungi</taxon>
        <taxon>Dikarya</taxon>
        <taxon>Ascomycota</taxon>
        <taxon>Pezizomycotina</taxon>
        <taxon>Leotiomycetes</taxon>
        <taxon>Helotiales</taxon>
        <taxon>Sclerotiniaceae</taxon>
        <taxon>Monilinia</taxon>
    </lineage>
</organism>
<dbReference type="InterPro" id="IPR027434">
    <property type="entry name" value="Homing_endonucl"/>
</dbReference>
<keyword evidence="1" id="KW-0540">Nuclease</keyword>
<evidence type="ECO:0000313" key="1">
    <source>
        <dbReference type="EMBL" id="QYB20310.1"/>
    </source>
</evidence>